<dbReference type="PROSITE" id="PS51419">
    <property type="entry name" value="RAB"/>
    <property type="match status" value="1"/>
</dbReference>
<sequence>QQPTIQCTFHKHSYISNNRQFLLQIWDIAGTENYQSLAPQFLRRADVAVVMFDASTDTGLKESLYWVDLVLKTKQIPIFMCGTKGDRLQKCGTIQQIYSEMRNRVCGVLMSSARLDQGITEVFDEVLKLFLVDNGQKQVVEQ</sequence>
<gene>
    <name evidence="3" type="ORF">TPC1_17341</name>
</gene>
<name>A0A146K2M2_9EUKA</name>
<dbReference type="PRINTS" id="PR00449">
    <property type="entry name" value="RASTRNSFRMNG"/>
</dbReference>
<reference evidence="3" key="1">
    <citation type="submission" date="2015-07" db="EMBL/GenBank/DDBJ databases">
        <title>Adaptation to a free-living lifestyle via gene acquisitions in the diplomonad Trepomonas sp. PC1.</title>
        <authorList>
            <person name="Xu F."/>
            <person name="Jerlstrom-Hultqvist J."/>
            <person name="Kolisko M."/>
            <person name="Simpson A.G.B."/>
            <person name="Roger A.J."/>
            <person name="Svard S.G."/>
            <person name="Andersson J.O."/>
        </authorList>
    </citation>
    <scope>NUCLEOTIDE SEQUENCE</scope>
    <source>
        <strain evidence="3">PC1</strain>
    </source>
</reference>
<protein>
    <submittedName>
        <fullName evidence="3">Rab-like protein</fullName>
    </submittedName>
</protein>
<proteinExistence type="predicted"/>
<accession>A0A146K2M2</accession>
<dbReference type="AlphaFoldDB" id="A0A146K2M2"/>
<dbReference type="Gene3D" id="3.40.50.300">
    <property type="entry name" value="P-loop containing nucleotide triphosphate hydrolases"/>
    <property type="match status" value="1"/>
</dbReference>
<dbReference type="GO" id="GO:0003924">
    <property type="term" value="F:GTPase activity"/>
    <property type="evidence" value="ECO:0007669"/>
    <property type="project" value="InterPro"/>
</dbReference>
<keyword evidence="1" id="KW-0547">Nucleotide-binding</keyword>
<dbReference type="PANTHER" id="PTHR47977">
    <property type="entry name" value="RAS-RELATED PROTEIN RAB"/>
    <property type="match status" value="1"/>
</dbReference>
<dbReference type="Pfam" id="PF00071">
    <property type="entry name" value="Ras"/>
    <property type="match status" value="1"/>
</dbReference>
<dbReference type="SUPFAM" id="SSF52540">
    <property type="entry name" value="P-loop containing nucleoside triphosphate hydrolases"/>
    <property type="match status" value="1"/>
</dbReference>
<evidence type="ECO:0000313" key="3">
    <source>
        <dbReference type="EMBL" id="JAP91133.1"/>
    </source>
</evidence>
<dbReference type="InterPro" id="IPR050227">
    <property type="entry name" value="Rab"/>
</dbReference>
<dbReference type="GO" id="GO:0005525">
    <property type="term" value="F:GTP binding"/>
    <property type="evidence" value="ECO:0007669"/>
    <property type="project" value="UniProtKB-KW"/>
</dbReference>
<dbReference type="EMBL" id="GDID01005473">
    <property type="protein sequence ID" value="JAP91133.1"/>
    <property type="molecule type" value="Transcribed_RNA"/>
</dbReference>
<dbReference type="InterPro" id="IPR001806">
    <property type="entry name" value="Small_GTPase"/>
</dbReference>
<evidence type="ECO:0000256" key="1">
    <source>
        <dbReference type="ARBA" id="ARBA00022741"/>
    </source>
</evidence>
<organism evidence="3">
    <name type="scientific">Trepomonas sp. PC1</name>
    <dbReference type="NCBI Taxonomy" id="1076344"/>
    <lineage>
        <taxon>Eukaryota</taxon>
        <taxon>Metamonada</taxon>
        <taxon>Diplomonadida</taxon>
        <taxon>Hexamitidae</taxon>
        <taxon>Hexamitinae</taxon>
        <taxon>Trepomonas</taxon>
    </lineage>
</organism>
<feature type="non-terminal residue" evidence="3">
    <location>
        <position position="142"/>
    </location>
</feature>
<feature type="non-terminal residue" evidence="3">
    <location>
        <position position="1"/>
    </location>
</feature>
<keyword evidence="2" id="KW-0342">GTP-binding</keyword>
<dbReference type="SMART" id="SM00175">
    <property type="entry name" value="RAB"/>
    <property type="match status" value="1"/>
</dbReference>
<dbReference type="InterPro" id="IPR027417">
    <property type="entry name" value="P-loop_NTPase"/>
</dbReference>
<evidence type="ECO:0000256" key="2">
    <source>
        <dbReference type="ARBA" id="ARBA00023134"/>
    </source>
</evidence>